<sequence>VVDLAENRRDTFINDHFDLSYQGRPGKIILGEYRKMFRSSKSMLGLILALIFVGLVACQGGDSELKIGQINAYSGSLSFFGESHGNSAKLAADQVMAAGGPTIVLTHEDTQVNPDVGVEAARKLVEIDNVAAIVGALSSGVSMAVSSAVTTPNEVLQISAASTSPGLTALNDNDFLFRTTVSDAAQGVVLARLAKELGYTTAASLYLNNPYGEGLAGQFKATFEADGGTVTAQVPHEDEQPSFTSELTKATGEDPDVLIAIGYPGQAQVYLREALEGGYIDNFLFVDGTKSADLFDAVGWGPFEGMYGTAPGSAENDARNTFNADYKNAFSEAAENPYTAETYDAVVLIALAAEKAGSTTDSIKIRDALRDVSSAPGTVVGPGVDGIKQAIKLIGDGKDINYEGAAGSHEFDENGDVASTIEIWEIKGGAISSTGRFELP</sequence>
<gene>
    <name evidence="4" type="ORF">METZ01_LOCUS143871</name>
</gene>
<dbReference type="Gene3D" id="3.40.50.2300">
    <property type="match status" value="2"/>
</dbReference>
<feature type="domain" description="Leucine-binding protein" evidence="3">
    <location>
        <begin position="65"/>
        <end position="382"/>
    </location>
</feature>
<protein>
    <recommendedName>
        <fullName evidence="3">Leucine-binding protein domain-containing protein</fullName>
    </recommendedName>
</protein>
<dbReference type="SUPFAM" id="SSF53822">
    <property type="entry name" value="Periplasmic binding protein-like I"/>
    <property type="match status" value="1"/>
</dbReference>
<proteinExistence type="predicted"/>
<dbReference type="CDD" id="cd06346">
    <property type="entry name" value="PBP1_ABC_ligand_binding-like"/>
    <property type="match status" value="1"/>
</dbReference>
<feature type="transmembrane region" description="Helical" evidence="2">
    <location>
        <begin position="43"/>
        <end position="62"/>
    </location>
</feature>
<name>A0A381ZQH7_9ZZZZ</name>
<dbReference type="Pfam" id="PF13458">
    <property type="entry name" value="Peripla_BP_6"/>
    <property type="match status" value="1"/>
</dbReference>
<keyword evidence="2" id="KW-0812">Transmembrane</keyword>
<keyword evidence="2" id="KW-1133">Transmembrane helix</keyword>
<dbReference type="PANTHER" id="PTHR30483:SF6">
    <property type="entry name" value="PERIPLASMIC BINDING PROTEIN OF ABC TRANSPORTER FOR NATURAL AMINO ACIDS"/>
    <property type="match status" value="1"/>
</dbReference>
<dbReference type="PANTHER" id="PTHR30483">
    <property type="entry name" value="LEUCINE-SPECIFIC-BINDING PROTEIN"/>
    <property type="match status" value="1"/>
</dbReference>
<dbReference type="EMBL" id="UINC01022096">
    <property type="protein sequence ID" value="SVA91017.1"/>
    <property type="molecule type" value="Genomic_DNA"/>
</dbReference>
<accession>A0A381ZQH7</accession>
<evidence type="ECO:0000313" key="4">
    <source>
        <dbReference type="EMBL" id="SVA91017.1"/>
    </source>
</evidence>
<dbReference type="InterPro" id="IPR028082">
    <property type="entry name" value="Peripla_BP_I"/>
</dbReference>
<keyword evidence="2" id="KW-0472">Membrane</keyword>
<evidence type="ECO:0000256" key="1">
    <source>
        <dbReference type="ARBA" id="ARBA00022729"/>
    </source>
</evidence>
<dbReference type="AlphaFoldDB" id="A0A381ZQH7"/>
<dbReference type="InterPro" id="IPR028081">
    <property type="entry name" value="Leu-bd"/>
</dbReference>
<evidence type="ECO:0000259" key="3">
    <source>
        <dbReference type="Pfam" id="PF13458"/>
    </source>
</evidence>
<reference evidence="4" key="1">
    <citation type="submission" date="2018-05" db="EMBL/GenBank/DDBJ databases">
        <authorList>
            <person name="Lanie J.A."/>
            <person name="Ng W.-L."/>
            <person name="Kazmierczak K.M."/>
            <person name="Andrzejewski T.M."/>
            <person name="Davidsen T.M."/>
            <person name="Wayne K.J."/>
            <person name="Tettelin H."/>
            <person name="Glass J.I."/>
            <person name="Rusch D."/>
            <person name="Podicherti R."/>
            <person name="Tsui H.-C.T."/>
            <person name="Winkler M.E."/>
        </authorList>
    </citation>
    <scope>NUCLEOTIDE SEQUENCE</scope>
</reference>
<organism evidence="4">
    <name type="scientific">marine metagenome</name>
    <dbReference type="NCBI Taxonomy" id="408172"/>
    <lineage>
        <taxon>unclassified sequences</taxon>
        <taxon>metagenomes</taxon>
        <taxon>ecological metagenomes</taxon>
    </lineage>
</organism>
<dbReference type="InterPro" id="IPR051010">
    <property type="entry name" value="BCAA_transport"/>
</dbReference>
<keyword evidence="1" id="KW-0732">Signal</keyword>
<evidence type="ECO:0000256" key="2">
    <source>
        <dbReference type="SAM" id="Phobius"/>
    </source>
</evidence>
<feature type="non-terminal residue" evidence="4">
    <location>
        <position position="1"/>
    </location>
</feature>